<keyword evidence="3" id="KW-1185">Reference proteome</keyword>
<keyword evidence="1" id="KW-0812">Transmembrane</keyword>
<feature type="transmembrane region" description="Helical" evidence="1">
    <location>
        <begin position="6"/>
        <end position="24"/>
    </location>
</feature>
<dbReference type="RefSeq" id="WP_136450515.1">
    <property type="nucleotide sequence ID" value="NZ_SSTI01000001.1"/>
</dbReference>
<proteinExistence type="predicted"/>
<evidence type="ECO:0000313" key="3">
    <source>
        <dbReference type="Proteomes" id="UP000308038"/>
    </source>
</evidence>
<sequence>MIWVVAGAAGAALAGLGALIWWLLHRGGGQRLTTPEQALSASAELLAGFAPVSAALGDDGQAALIVGDGRRVAVLKVRGKGVVAREVEWRDVQATREGLRVATRDWRLGTILILGVDNLDVRRLAPQLRRL</sequence>
<reference evidence="2 3" key="1">
    <citation type="submission" date="2019-04" db="EMBL/GenBank/DDBJ databases">
        <title>Microbes associate with the intestines of laboratory mice.</title>
        <authorList>
            <person name="Navarre W."/>
            <person name="Wong E."/>
            <person name="Huang K.C."/>
            <person name="Tropini C."/>
            <person name="Ng K."/>
            <person name="Yu B."/>
        </authorList>
    </citation>
    <scope>NUCLEOTIDE SEQUENCE [LARGE SCALE GENOMIC DNA]</scope>
    <source>
        <strain evidence="2 3">NM83_B4-11</strain>
    </source>
</reference>
<evidence type="ECO:0000313" key="2">
    <source>
        <dbReference type="EMBL" id="THG42192.1"/>
    </source>
</evidence>
<name>A0ABY2QLQ8_9SPHN</name>
<gene>
    <name evidence="2" type="ORF">E5988_01700</name>
</gene>
<organism evidence="2 3">
    <name type="scientific">Sphingomonas olei</name>
    <dbReference type="NCBI Taxonomy" id="1886787"/>
    <lineage>
        <taxon>Bacteria</taxon>
        <taxon>Pseudomonadati</taxon>
        <taxon>Pseudomonadota</taxon>
        <taxon>Alphaproteobacteria</taxon>
        <taxon>Sphingomonadales</taxon>
        <taxon>Sphingomonadaceae</taxon>
        <taxon>Sphingomonas</taxon>
    </lineage>
</organism>
<dbReference type="Proteomes" id="UP000308038">
    <property type="component" value="Unassembled WGS sequence"/>
</dbReference>
<accession>A0ABY2QLQ8</accession>
<keyword evidence="1" id="KW-1133">Transmembrane helix</keyword>
<evidence type="ECO:0000256" key="1">
    <source>
        <dbReference type="SAM" id="Phobius"/>
    </source>
</evidence>
<protein>
    <recommendedName>
        <fullName evidence="4">Histidine kinase</fullName>
    </recommendedName>
</protein>
<evidence type="ECO:0008006" key="4">
    <source>
        <dbReference type="Google" id="ProtNLM"/>
    </source>
</evidence>
<keyword evidence="1" id="KW-0472">Membrane</keyword>
<comment type="caution">
    <text evidence="2">The sequence shown here is derived from an EMBL/GenBank/DDBJ whole genome shotgun (WGS) entry which is preliminary data.</text>
</comment>
<dbReference type="EMBL" id="SSTI01000001">
    <property type="protein sequence ID" value="THG42192.1"/>
    <property type="molecule type" value="Genomic_DNA"/>
</dbReference>